<dbReference type="STRING" id="1150469.RSPPHO_02753"/>
<evidence type="ECO:0000256" key="2">
    <source>
        <dbReference type="SAM" id="MobiDB-lite"/>
    </source>
</evidence>
<dbReference type="InterPro" id="IPR050483">
    <property type="entry name" value="CoA-transferase_III_domain"/>
</dbReference>
<feature type="compositionally biased region" description="Low complexity" evidence="2">
    <location>
        <begin position="1"/>
        <end position="10"/>
    </location>
</feature>
<dbReference type="Pfam" id="PF02515">
    <property type="entry name" value="CoA_transf_3"/>
    <property type="match status" value="1"/>
</dbReference>
<proteinExistence type="predicted"/>
<dbReference type="PANTHER" id="PTHR48207:SF3">
    <property type="entry name" value="SUCCINATE--HYDROXYMETHYLGLUTARATE COA-TRANSFERASE"/>
    <property type="match status" value="1"/>
</dbReference>
<dbReference type="Gene3D" id="3.30.1540.10">
    <property type="entry name" value="formyl-coa transferase, domain 3"/>
    <property type="match status" value="1"/>
</dbReference>
<feature type="region of interest" description="Disordered" evidence="2">
    <location>
        <begin position="1"/>
        <end position="33"/>
    </location>
</feature>
<dbReference type="InterPro" id="IPR044855">
    <property type="entry name" value="CoA-Trfase_III_dom3_sf"/>
</dbReference>
<accession>H6SNP8</accession>
<gene>
    <name evidence="3" type="ORF">RSPPHO_02753</name>
</gene>
<organism evidence="3 4">
    <name type="scientific">Pararhodospirillum photometricum DSM 122</name>
    <dbReference type="NCBI Taxonomy" id="1150469"/>
    <lineage>
        <taxon>Bacteria</taxon>
        <taxon>Pseudomonadati</taxon>
        <taxon>Pseudomonadota</taxon>
        <taxon>Alphaproteobacteria</taxon>
        <taxon>Rhodospirillales</taxon>
        <taxon>Rhodospirillaceae</taxon>
        <taxon>Pararhodospirillum</taxon>
    </lineage>
</organism>
<evidence type="ECO:0000313" key="3">
    <source>
        <dbReference type="EMBL" id="CCG09379.1"/>
    </source>
</evidence>
<dbReference type="AlphaFoldDB" id="H6SNP8"/>
<sequence>MGGAGPEAAAPHPPRDGFTPPLERHPGMSSAPAPLPLQGIRILDLSRVLAGPWATQALADLGAEVIKIERPGGGDDTRTWGPPFLKDDHGHDTAEAAYFLAANRGKKSVAIDLAHPEGQALIRALAKRSHAVIENFKVGGLARYGLDRDSLHAVNPALVYCSITGFGQTGPAATQAGYDAMIQARSGLMSLTGLPDDQPGGGPMKIGVALVDILTGLYAALGLVAAIREAEQTGVGRAVDLALLDTAVACLANQAMNHLVGGLIPGRLGTAHPNIVPYQAMATQDGHLMLAVGNDGQFERFCAVADLPALAHDPRFARNRDRVAHRDALLALLEPRLKERPTAAWLAALEAVGVPCGPINTLDQVFADPQVLARGLRLEVPHPLSGTVPLVRSPLRLSGTETAAPAEAPPLLGQHTRGVLGDLLGLTAARLDALTAQGVIG</sequence>
<dbReference type="EMBL" id="HE663493">
    <property type="protein sequence ID" value="CCG09379.1"/>
    <property type="molecule type" value="Genomic_DNA"/>
</dbReference>
<keyword evidence="1 3" id="KW-0808">Transferase</keyword>
<dbReference type="HOGENOM" id="CLU_033975_0_0_5"/>
<dbReference type="SUPFAM" id="SSF89796">
    <property type="entry name" value="CoA-transferase family III (CaiB/BaiF)"/>
    <property type="match status" value="1"/>
</dbReference>
<dbReference type="InterPro" id="IPR023606">
    <property type="entry name" value="CoA-Trfase_III_dom_1_sf"/>
</dbReference>
<dbReference type="PANTHER" id="PTHR48207">
    <property type="entry name" value="SUCCINATE--HYDROXYMETHYLGLUTARATE COA-TRANSFERASE"/>
    <property type="match status" value="1"/>
</dbReference>
<evidence type="ECO:0000256" key="1">
    <source>
        <dbReference type="ARBA" id="ARBA00022679"/>
    </source>
</evidence>
<reference evidence="3 4" key="1">
    <citation type="submission" date="2012-02" db="EMBL/GenBank/DDBJ databases">
        <title>Shotgun genome sequence of Phaeospirillum photometricum DSM 122.</title>
        <authorList>
            <person name="Duquesne K."/>
            <person name="Sturgis J."/>
        </authorList>
    </citation>
    <scope>NUCLEOTIDE SEQUENCE [LARGE SCALE GENOMIC DNA]</scope>
    <source>
        <strain evidence="4">DSM122</strain>
    </source>
</reference>
<dbReference type="GO" id="GO:0033608">
    <property type="term" value="F:formyl-CoA transferase activity"/>
    <property type="evidence" value="ECO:0007669"/>
    <property type="project" value="UniProtKB-EC"/>
</dbReference>
<evidence type="ECO:0000313" key="4">
    <source>
        <dbReference type="Proteomes" id="UP000033220"/>
    </source>
</evidence>
<dbReference type="EC" id="2.8.3.16" evidence="3"/>
<name>H6SNP8_PARPM</name>
<dbReference type="InterPro" id="IPR003673">
    <property type="entry name" value="CoA-Trfase_fam_III"/>
</dbReference>
<keyword evidence="4" id="KW-1185">Reference proteome</keyword>
<dbReference type="PATRIC" id="fig|1150469.3.peg.3121"/>
<dbReference type="Gene3D" id="3.40.50.10540">
    <property type="entry name" value="Crotonobetainyl-coa:carnitine coa-transferase, domain 1"/>
    <property type="match status" value="1"/>
</dbReference>
<dbReference type="eggNOG" id="COG1804">
    <property type="taxonomic scope" value="Bacteria"/>
</dbReference>
<dbReference type="Proteomes" id="UP000033220">
    <property type="component" value="Chromosome DSM 122"/>
</dbReference>
<protein>
    <submittedName>
        <fullName evidence="3">L-carnitine dehydratase/bile acid-inducible protein F</fullName>
        <ecNumber evidence="3">2.8.3.16</ecNumber>
    </submittedName>
</protein>
<dbReference type="KEGG" id="rpm:RSPPHO_02753"/>